<reference evidence="3" key="1">
    <citation type="submission" date="2024-06" db="EMBL/GenBank/DDBJ databases">
        <title>Streptomyces sp. strain HUAS MG91 genome sequences.</title>
        <authorList>
            <person name="Mo P."/>
        </authorList>
    </citation>
    <scope>NUCLEOTIDE SEQUENCE</scope>
    <source>
        <strain evidence="3">HUAS MG91</strain>
    </source>
</reference>
<dbReference type="AlphaFoldDB" id="A0AAU8IUP6"/>
<accession>A0AAU8IUP6</accession>
<dbReference type="RefSeq" id="WP_353943552.1">
    <property type="nucleotide sequence ID" value="NZ_CP159534.1"/>
</dbReference>
<sequence length="131" mass="13401">MRTRITAAVIAALLATGAVACSSSDTEADPAACKAAMKKQFDEAMKKGGDAAAADGRPDACVGIDDKTAQRYAKELMGDAMDDAMKSAVPDLDPDDVTASPPNADDIKESLDAIKGDLDDALDEAGITPTP</sequence>
<dbReference type="KEGG" id="stac:ABII15_19140"/>
<evidence type="ECO:0000313" key="3">
    <source>
        <dbReference type="EMBL" id="XCJ71956.1"/>
    </source>
</evidence>
<gene>
    <name evidence="3" type="ORF">ABII15_19140</name>
</gene>
<feature type="chain" id="PRO_5043504627" description="Secreted protein" evidence="2">
    <location>
        <begin position="21"/>
        <end position="131"/>
    </location>
</feature>
<evidence type="ECO:0000256" key="2">
    <source>
        <dbReference type="SAM" id="SignalP"/>
    </source>
</evidence>
<evidence type="ECO:0008006" key="4">
    <source>
        <dbReference type="Google" id="ProtNLM"/>
    </source>
</evidence>
<feature type="compositionally biased region" description="Basic and acidic residues" evidence="1">
    <location>
        <begin position="105"/>
        <end position="118"/>
    </location>
</feature>
<proteinExistence type="predicted"/>
<feature type="region of interest" description="Disordered" evidence="1">
    <location>
        <begin position="86"/>
        <end position="131"/>
    </location>
</feature>
<feature type="signal peptide" evidence="2">
    <location>
        <begin position="1"/>
        <end position="20"/>
    </location>
</feature>
<dbReference type="EMBL" id="CP159534">
    <property type="protein sequence ID" value="XCJ71956.1"/>
    <property type="molecule type" value="Genomic_DNA"/>
</dbReference>
<organism evidence="3">
    <name type="scientific">Streptomyces tabacisoli</name>
    <dbReference type="NCBI Taxonomy" id="3156398"/>
    <lineage>
        <taxon>Bacteria</taxon>
        <taxon>Bacillati</taxon>
        <taxon>Actinomycetota</taxon>
        <taxon>Actinomycetes</taxon>
        <taxon>Kitasatosporales</taxon>
        <taxon>Streptomycetaceae</taxon>
        <taxon>Streptomyces</taxon>
    </lineage>
</organism>
<evidence type="ECO:0000256" key="1">
    <source>
        <dbReference type="SAM" id="MobiDB-lite"/>
    </source>
</evidence>
<name>A0AAU8IUP6_9ACTN</name>
<dbReference type="PROSITE" id="PS51257">
    <property type="entry name" value="PROKAR_LIPOPROTEIN"/>
    <property type="match status" value="1"/>
</dbReference>
<protein>
    <recommendedName>
        <fullName evidence="4">Secreted protein</fullName>
    </recommendedName>
</protein>
<keyword evidence="2" id="KW-0732">Signal</keyword>